<dbReference type="PANTHER" id="PTHR13538">
    <property type="entry name" value="N-ACETYLTRANSFERASE 6"/>
    <property type="match status" value="1"/>
</dbReference>
<feature type="domain" description="N-acetyltransferase" evidence="1">
    <location>
        <begin position="8"/>
        <end position="157"/>
    </location>
</feature>
<dbReference type="GO" id="GO:0008080">
    <property type="term" value="F:N-acetyltransferase activity"/>
    <property type="evidence" value="ECO:0007669"/>
    <property type="project" value="InterPro"/>
</dbReference>
<gene>
    <name evidence="2" type="ORF">EDC18_101528</name>
</gene>
<dbReference type="PROSITE" id="PS51186">
    <property type="entry name" value="GNAT"/>
    <property type="match status" value="1"/>
</dbReference>
<evidence type="ECO:0000313" key="3">
    <source>
        <dbReference type="Proteomes" id="UP000294902"/>
    </source>
</evidence>
<evidence type="ECO:0000313" key="2">
    <source>
        <dbReference type="EMBL" id="TCT17230.1"/>
    </source>
</evidence>
<organism evidence="2 3">
    <name type="scientific">Natranaerovirga pectinivora</name>
    <dbReference type="NCBI Taxonomy" id="682400"/>
    <lineage>
        <taxon>Bacteria</taxon>
        <taxon>Bacillati</taxon>
        <taxon>Bacillota</taxon>
        <taxon>Clostridia</taxon>
        <taxon>Lachnospirales</taxon>
        <taxon>Natranaerovirgaceae</taxon>
        <taxon>Natranaerovirga</taxon>
    </lineage>
</organism>
<dbReference type="CDD" id="cd04301">
    <property type="entry name" value="NAT_SF"/>
    <property type="match status" value="1"/>
</dbReference>
<keyword evidence="3" id="KW-1185">Reference proteome</keyword>
<dbReference type="InterPro" id="IPR000182">
    <property type="entry name" value="GNAT_dom"/>
</dbReference>
<dbReference type="InterPro" id="IPR039840">
    <property type="entry name" value="NAA80"/>
</dbReference>
<name>A0A4R3MU28_9FIRM</name>
<dbReference type="Pfam" id="PF00583">
    <property type="entry name" value="Acetyltransf_1"/>
    <property type="match status" value="1"/>
</dbReference>
<dbReference type="InterPro" id="IPR016181">
    <property type="entry name" value="Acyl_CoA_acyltransferase"/>
</dbReference>
<dbReference type="Gene3D" id="3.40.630.30">
    <property type="match status" value="1"/>
</dbReference>
<dbReference type="AlphaFoldDB" id="A0A4R3MU28"/>
<accession>A0A4R3MU28</accession>
<proteinExistence type="predicted"/>
<sequence>MRERKKEMNVISIKKHPEYKDRAIKYFQSKWASKNSMKVYEDCITNCITTSNPLPQWYLLMDNDNIIGCAGLITNDFISRMDLYPWVCAVYIEKEYRGNAYGSILLEQAKKDAKEGGFPHLYLCTDHIGYYEKYGFQYIGTGYHPWGDNSRIYGITL</sequence>
<dbReference type="PANTHER" id="PTHR13538:SF4">
    <property type="entry name" value="N-ALPHA-ACETYLTRANSFERASE 80"/>
    <property type="match status" value="1"/>
</dbReference>
<dbReference type="SUPFAM" id="SSF55729">
    <property type="entry name" value="Acyl-CoA N-acyltransferases (Nat)"/>
    <property type="match status" value="1"/>
</dbReference>
<keyword evidence="2" id="KW-0808">Transferase</keyword>
<evidence type="ECO:0000259" key="1">
    <source>
        <dbReference type="PROSITE" id="PS51186"/>
    </source>
</evidence>
<dbReference type="GO" id="GO:0005737">
    <property type="term" value="C:cytoplasm"/>
    <property type="evidence" value="ECO:0007669"/>
    <property type="project" value="TreeGrafter"/>
</dbReference>
<reference evidence="2 3" key="1">
    <citation type="submission" date="2019-03" db="EMBL/GenBank/DDBJ databases">
        <title>Genomic Encyclopedia of Type Strains, Phase IV (KMG-IV): sequencing the most valuable type-strain genomes for metagenomic binning, comparative biology and taxonomic classification.</title>
        <authorList>
            <person name="Goeker M."/>
        </authorList>
    </citation>
    <scope>NUCLEOTIDE SEQUENCE [LARGE SCALE GENOMIC DNA]</scope>
    <source>
        <strain evidence="2 3">DSM 24629</strain>
    </source>
</reference>
<comment type="caution">
    <text evidence="2">The sequence shown here is derived from an EMBL/GenBank/DDBJ whole genome shotgun (WGS) entry which is preliminary data.</text>
</comment>
<dbReference type="EMBL" id="SMAL01000001">
    <property type="protein sequence ID" value="TCT17230.1"/>
    <property type="molecule type" value="Genomic_DNA"/>
</dbReference>
<protein>
    <submittedName>
        <fullName evidence="2">Acetyltransferase (GNAT) family protein</fullName>
    </submittedName>
</protein>
<dbReference type="GO" id="GO:1905502">
    <property type="term" value="F:acetyl-CoA binding"/>
    <property type="evidence" value="ECO:0007669"/>
    <property type="project" value="TreeGrafter"/>
</dbReference>
<dbReference type="Proteomes" id="UP000294902">
    <property type="component" value="Unassembled WGS sequence"/>
</dbReference>